<feature type="non-terminal residue" evidence="1">
    <location>
        <position position="1"/>
    </location>
</feature>
<gene>
    <name evidence="1" type="ORF">ADK38_40155</name>
</gene>
<reference evidence="1 2" key="1">
    <citation type="submission" date="2015-07" db="EMBL/GenBank/DDBJ databases">
        <authorList>
            <person name="Ju K.-S."/>
            <person name="Doroghazi J.R."/>
            <person name="Metcalf W.W."/>
        </authorList>
    </citation>
    <scope>NUCLEOTIDE SEQUENCE [LARGE SCALE GENOMIC DNA]</scope>
    <source>
        <strain evidence="1 2">NRRL B-3589</strain>
    </source>
</reference>
<proteinExistence type="predicted"/>
<comment type="caution">
    <text evidence="1">The sequence shown here is derived from an EMBL/GenBank/DDBJ whole genome shotgun (WGS) entry which is preliminary data.</text>
</comment>
<dbReference type="Proteomes" id="UP000037020">
    <property type="component" value="Unassembled WGS sequence"/>
</dbReference>
<evidence type="ECO:0000313" key="2">
    <source>
        <dbReference type="Proteomes" id="UP000037020"/>
    </source>
</evidence>
<accession>A0ABR5IUJ4</accession>
<organism evidence="1 2">
    <name type="scientific">Streptomyces varsoviensis</name>
    <dbReference type="NCBI Taxonomy" id="67373"/>
    <lineage>
        <taxon>Bacteria</taxon>
        <taxon>Bacillati</taxon>
        <taxon>Actinomycetota</taxon>
        <taxon>Actinomycetes</taxon>
        <taxon>Kitasatosporales</taxon>
        <taxon>Streptomycetaceae</taxon>
        <taxon>Streptomyces</taxon>
    </lineage>
</organism>
<keyword evidence="2" id="KW-1185">Reference proteome</keyword>
<evidence type="ECO:0000313" key="1">
    <source>
        <dbReference type="EMBL" id="KOG74582.1"/>
    </source>
</evidence>
<dbReference type="EMBL" id="LGUT01003826">
    <property type="protein sequence ID" value="KOG74582.1"/>
    <property type="molecule type" value="Genomic_DNA"/>
</dbReference>
<name>A0ABR5IUJ4_9ACTN</name>
<protein>
    <submittedName>
        <fullName evidence="1">Recombinase RecX</fullName>
    </submittedName>
</protein>
<sequence length="38" mass="4294">GMLARKGYPEGLALRVVRRALEEEGEDPELLEYHLPDA</sequence>